<sequence length="247" mass="26593">MRTPLAAMLIGATLLTSGACTIKLDGAAGDDPAPARRTASPASPAAPRTPAVDEAAMRRDIQIARQVVDGFWRRHWSEYFTGVYRAPLVRGGYDGNVPNSGPTCAGRPAAKNNAFYCNPQDYIAWDLNLMRAGYAKGDSWVYLIIAHEWGHAVQNRLKNSLVARQKELQADCLAGAALYGAAEKDRTLRIEPGDREELIDGFKVVGDDTPWTNPGDHGDAFERIENFSKGRTGGVKSCFAAARGGGA</sequence>
<keyword evidence="3" id="KW-1185">Reference proteome</keyword>
<dbReference type="EMBL" id="BAAARW010000015">
    <property type="protein sequence ID" value="GAA2425203.1"/>
    <property type="molecule type" value="Genomic_DNA"/>
</dbReference>
<protein>
    <recommendedName>
        <fullName evidence="4">Metalloprotease</fullName>
    </recommendedName>
</protein>
<dbReference type="RefSeq" id="WP_344590895.1">
    <property type="nucleotide sequence ID" value="NZ_BAAARW010000015.1"/>
</dbReference>
<proteinExistence type="predicted"/>
<feature type="compositionally biased region" description="Low complexity" evidence="1">
    <location>
        <begin position="29"/>
        <end position="50"/>
    </location>
</feature>
<evidence type="ECO:0000313" key="2">
    <source>
        <dbReference type="EMBL" id="GAA2425203.1"/>
    </source>
</evidence>
<accession>A0ABN3J9W0</accession>
<comment type="caution">
    <text evidence="2">The sequence shown here is derived from an EMBL/GenBank/DDBJ whole genome shotgun (WGS) entry which is preliminary data.</text>
</comment>
<organism evidence="2 3">
    <name type="scientific">Actinomadura vinacea</name>
    <dbReference type="NCBI Taxonomy" id="115336"/>
    <lineage>
        <taxon>Bacteria</taxon>
        <taxon>Bacillati</taxon>
        <taxon>Actinomycetota</taxon>
        <taxon>Actinomycetes</taxon>
        <taxon>Streptosporangiales</taxon>
        <taxon>Thermomonosporaceae</taxon>
        <taxon>Actinomadura</taxon>
    </lineage>
</organism>
<dbReference type="PROSITE" id="PS51257">
    <property type="entry name" value="PROKAR_LIPOPROTEIN"/>
    <property type="match status" value="1"/>
</dbReference>
<evidence type="ECO:0000256" key="1">
    <source>
        <dbReference type="SAM" id="MobiDB-lite"/>
    </source>
</evidence>
<dbReference type="Pfam" id="PF04228">
    <property type="entry name" value="Zn_peptidase"/>
    <property type="match status" value="1"/>
</dbReference>
<evidence type="ECO:0008006" key="4">
    <source>
        <dbReference type="Google" id="ProtNLM"/>
    </source>
</evidence>
<evidence type="ECO:0000313" key="3">
    <source>
        <dbReference type="Proteomes" id="UP001501231"/>
    </source>
</evidence>
<name>A0ABN3J9W0_9ACTN</name>
<feature type="region of interest" description="Disordered" evidence="1">
    <location>
        <begin position="29"/>
        <end position="53"/>
    </location>
</feature>
<reference evidence="2 3" key="1">
    <citation type="journal article" date="2019" name="Int. J. Syst. Evol. Microbiol.">
        <title>The Global Catalogue of Microorganisms (GCM) 10K type strain sequencing project: providing services to taxonomists for standard genome sequencing and annotation.</title>
        <authorList>
            <consortium name="The Broad Institute Genomics Platform"/>
            <consortium name="The Broad Institute Genome Sequencing Center for Infectious Disease"/>
            <person name="Wu L."/>
            <person name="Ma J."/>
        </authorList>
    </citation>
    <scope>NUCLEOTIDE SEQUENCE [LARGE SCALE GENOMIC DNA]</scope>
    <source>
        <strain evidence="2 3">JCM 3325</strain>
    </source>
</reference>
<dbReference type="InterPro" id="IPR007343">
    <property type="entry name" value="Uncharacterised_pept_Zn_put"/>
</dbReference>
<dbReference type="SUPFAM" id="SSF55486">
    <property type="entry name" value="Metalloproteases ('zincins'), catalytic domain"/>
    <property type="match status" value="1"/>
</dbReference>
<gene>
    <name evidence="2" type="ORF">GCM10010191_41770</name>
</gene>
<dbReference type="Proteomes" id="UP001501231">
    <property type="component" value="Unassembled WGS sequence"/>
</dbReference>